<dbReference type="Proteomes" id="UP000712281">
    <property type="component" value="Unassembled WGS sequence"/>
</dbReference>
<name>A0A8S9IBC2_BRACR</name>
<sequence length="200" mass="22132">MLHTAPTVDKKALPSNREEFQFSLISKTRKSTGTRTLPICTLSLLGLSDEHPQFVGKVSFLEWFLQWNPKDSVKKTFHLLLISSTLQMLSNLFISSPQVEGFGCGLSALIHAMLIFCNCTRNVRGAHRSMGLGGCGCLAANSLWVMILTTLHDETDSVGVIDRCSGKLIDRFWLKSVDRCSNLTSIDNNAIRQNSSSILL</sequence>
<gene>
    <name evidence="1" type="ORF">F2Q68_00025231</name>
</gene>
<dbReference type="EMBL" id="QGKW02001911">
    <property type="protein sequence ID" value="KAF2566725.1"/>
    <property type="molecule type" value="Genomic_DNA"/>
</dbReference>
<accession>A0A8S9IBC2</accession>
<evidence type="ECO:0000313" key="2">
    <source>
        <dbReference type="Proteomes" id="UP000712281"/>
    </source>
</evidence>
<evidence type="ECO:0000313" key="1">
    <source>
        <dbReference type="EMBL" id="KAF2566725.1"/>
    </source>
</evidence>
<proteinExistence type="predicted"/>
<reference evidence="1" key="1">
    <citation type="submission" date="2019-12" db="EMBL/GenBank/DDBJ databases">
        <title>Genome sequencing and annotation of Brassica cretica.</title>
        <authorList>
            <person name="Studholme D.J."/>
            <person name="Sarris P.F."/>
        </authorList>
    </citation>
    <scope>NUCLEOTIDE SEQUENCE</scope>
    <source>
        <strain evidence="1">PFS-001/15</strain>
        <tissue evidence="1">Leaf</tissue>
    </source>
</reference>
<protein>
    <submittedName>
        <fullName evidence="1">Uncharacterized protein</fullName>
    </submittedName>
</protein>
<comment type="caution">
    <text evidence="1">The sequence shown here is derived from an EMBL/GenBank/DDBJ whole genome shotgun (WGS) entry which is preliminary data.</text>
</comment>
<organism evidence="1 2">
    <name type="scientific">Brassica cretica</name>
    <name type="common">Mustard</name>
    <dbReference type="NCBI Taxonomy" id="69181"/>
    <lineage>
        <taxon>Eukaryota</taxon>
        <taxon>Viridiplantae</taxon>
        <taxon>Streptophyta</taxon>
        <taxon>Embryophyta</taxon>
        <taxon>Tracheophyta</taxon>
        <taxon>Spermatophyta</taxon>
        <taxon>Magnoliopsida</taxon>
        <taxon>eudicotyledons</taxon>
        <taxon>Gunneridae</taxon>
        <taxon>Pentapetalae</taxon>
        <taxon>rosids</taxon>
        <taxon>malvids</taxon>
        <taxon>Brassicales</taxon>
        <taxon>Brassicaceae</taxon>
        <taxon>Brassiceae</taxon>
        <taxon>Brassica</taxon>
    </lineage>
</organism>
<dbReference type="AlphaFoldDB" id="A0A8S9IBC2"/>